<organism evidence="1 2">
    <name type="scientific">Diphasiastrum complanatum</name>
    <name type="common">Issler's clubmoss</name>
    <name type="synonym">Lycopodium complanatum</name>
    <dbReference type="NCBI Taxonomy" id="34168"/>
    <lineage>
        <taxon>Eukaryota</taxon>
        <taxon>Viridiplantae</taxon>
        <taxon>Streptophyta</taxon>
        <taxon>Embryophyta</taxon>
        <taxon>Tracheophyta</taxon>
        <taxon>Lycopodiopsida</taxon>
        <taxon>Lycopodiales</taxon>
        <taxon>Lycopodiaceae</taxon>
        <taxon>Lycopodioideae</taxon>
        <taxon>Diphasiastrum</taxon>
    </lineage>
</organism>
<evidence type="ECO:0000313" key="2">
    <source>
        <dbReference type="Proteomes" id="UP001162992"/>
    </source>
</evidence>
<dbReference type="EMBL" id="CM055097">
    <property type="protein sequence ID" value="KAJ7552375.1"/>
    <property type="molecule type" value="Genomic_DNA"/>
</dbReference>
<evidence type="ECO:0000313" key="1">
    <source>
        <dbReference type="EMBL" id="KAJ7552375.1"/>
    </source>
</evidence>
<keyword evidence="2" id="KW-1185">Reference proteome</keyword>
<accession>A0ACC2DDK6</accession>
<protein>
    <submittedName>
        <fullName evidence="1">Uncharacterized protein</fullName>
    </submittedName>
</protein>
<comment type="caution">
    <text evidence="1">The sequence shown here is derived from an EMBL/GenBank/DDBJ whole genome shotgun (WGS) entry which is preliminary data.</text>
</comment>
<dbReference type="Proteomes" id="UP001162992">
    <property type="component" value="Chromosome 6"/>
</dbReference>
<reference evidence="2" key="1">
    <citation type="journal article" date="2024" name="Proc. Natl. Acad. Sci. U.S.A.">
        <title>Extraordinary preservation of gene collinearity over three hundred million years revealed in homosporous lycophytes.</title>
        <authorList>
            <person name="Li C."/>
            <person name="Wickell D."/>
            <person name="Kuo L.Y."/>
            <person name="Chen X."/>
            <person name="Nie B."/>
            <person name="Liao X."/>
            <person name="Peng D."/>
            <person name="Ji J."/>
            <person name="Jenkins J."/>
            <person name="Williams M."/>
            <person name="Shu S."/>
            <person name="Plott C."/>
            <person name="Barry K."/>
            <person name="Rajasekar S."/>
            <person name="Grimwood J."/>
            <person name="Han X."/>
            <person name="Sun S."/>
            <person name="Hou Z."/>
            <person name="He W."/>
            <person name="Dai G."/>
            <person name="Sun C."/>
            <person name="Schmutz J."/>
            <person name="Leebens-Mack J.H."/>
            <person name="Li F.W."/>
            <person name="Wang L."/>
        </authorList>
    </citation>
    <scope>NUCLEOTIDE SEQUENCE [LARGE SCALE GENOMIC DNA]</scope>
    <source>
        <strain evidence="2">cv. PW_Plant_1</strain>
    </source>
</reference>
<gene>
    <name evidence="1" type="ORF">O6H91_06G052800</name>
</gene>
<proteinExistence type="predicted"/>
<name>A0ACC2DDK6_DIPCM</name>
<sequence length="1532" mass="171148">MGWDPVAAFCRPVAGGAWENQVNNGFGSYTPCVTDSIILNVTNLYLLCLAAHRMRLLLRCHNFDKFTIQRKSVHYFLITLAAFNALVPLIQVVLGISVVNVDGERSLAPFEILSSLLSSLTWLAIACVLFVETKVYAREYMWLFRFGMLYALVAQAVKFQFIFTLRDIHKWQILQIYSSHFISQVIFEVVAICNFPEVIAQSSYIPLPLDPCPTIALDYEPLPGGEQVCPERHANIFSRVLFEWMTPLMKKGFKKPLVEKDIWQLDTWDQTEELYSNFWRCWDAECTRSRPRLLRALNNSLGPRFWFAGLFKIGNDLSQFVGPIFLSLLLQSMQNGEPVWKGYMYAASIFVGVVGGVLCEGQYFQNVIRVGFRTRSTLVAVVFHKSLRLSHVGRKGFTVGKITNLMTTDAEALQQICQQLHLLWSAPFRITCAIYLLYKQLGPASLVGSAVLLLMFPLQSFVIRRSQKLTKEVLLRTDKRIGLMNEILSAVDIVKCYAWESSFKSKVLGIRTDELGWYRNTQFLSAVNSLILNSIPILVTVIAFGVFSILGGDLTPAKAFTSLSLFAMLKFPIFMFPFLITQIVNASVSLKRLEDILLADERILLPNPPLELELSAISIKDGNFSWDPKAERPTLVNITFDVPVGRFMAIVGATGQGKTSIISAILGEIPAIGDSEAIIRGRAAYVPQVSWIFNATVRDNILFGSAFDPARYDRAIEVSALSHDLQQLPGGDLTEIGERGVNLSGGQKQRVSIARAVYANADVYLFDDPLSALDSHVARQVFDSCLCGELQMKTRLLVTNQLHFLSRVDTILFVHEGVIKEQGSYEELMANGLLFKQLMENAVSMQDDVEEDSDDTQNLLRADREVTTNVLIKEEERETGYKALSIERKSSSNEEKTSVLIKEEERETGIVNWRVLRRYVDALGGIWVGAVLFSCYIANEGARLSSSTWLTYWTDETFSKIHGPGFYNGIYAALSFCQVLLILSNSLWLVISNLAAARRLHESMLGSILRAPMSFFYANPVGRIINRFAKDTGDIDRSVAAYTNNFLSSCFQLLSTFFLIGIVSTLSLWAILPLLLAFYAAYLYFQSTAREVKRLDSITRSPVYAQFGEALNGLATIRAYKAHDRLAEFNGKTMDHNVRFTLVNVSANRWLAIRLEFLGGLMIWLTATFAVLATARSQDQASFAPQMGLLLSYALNITSIMTGVLRFASVAENSFNAVERVGNYIDLVPEAPLVVDDHRPPPGWPSAGVIEYKNVVMHYRQDLPPVLFGLSVSIHSTEKVGVVGRTGAGKSSMVNALFRMVELESGQILIDGCDVSKFGLNDLRRNLGIIPQVPVLFSGTIRFNLDPFNEHSDADLWESLERAHLKDVVARNILGLNSEVSEGGENFSVGQRQLLSLARVLLRRSKILVLDEATSAVDVGTDILIQKTIREEFKSCTMLVIAHRLNTIIDCDRILVLDAGKVAEFDTPKDLLNQVDSVFFGMVHSTGVVSAQFLQNIVMGDKDLKTLSEKQDENEKGNGRLLQSGQLLHNGL</sequence>